<sequence length="229" mass="25444">MRMLLLEDDQETRDYLARGLNELGHHVIVESEGKAALARTLAEAFDILVLDRMVPGLDGLTVLRLARDAGNQSPAIILSAMSGIEDRVAGLEGGADDYLIKPFAFAELAARLGALARRPPPGERTESPIVLRVGSIELDLVRRTVKRSGRSIDLQPREFSLLEYLLRNPDRLVTRTMLLDRVWNFGFDPKTNIVETHMSRLRTKLNEGGADNLIRTIRGSGYMIVSSEP</sequence>
<feature type="domain" description="OmpR/PhoB-type" evidence="5">
    <location>
        <begin position="128"/>
        <end position="226"/>
    </location>
</feature>
<reference evidence="7" key="1">
    <citation type="journal article" date="2019" name="Int. J. Syst. Evol. Microbiol.">
        <title>The Global Catalogue of Microorganisms (GCM) 10K type strain sequencing project: providing services to taxonomists for standard genome sequencing and annotation.</title>
        <authorList>
            <consortium name="The Broad Institute Genomics Platform"/>
            <consortium name="The Broad Institute Genome Sequencing Center for Infectious Disease"/>
            <person name="Wu L."/>
            <person name="Ma J."/>
        </authorList>
    </citation>
    <scope>NUCLEOTIDE SEQUENCE [LARGE SCALE GENOMIC DNA]</scope>
    <source>
        <strain evidence="7">CCUG 54329</strain>
    </source>
</reference>
<dbReference type="InterPro" id="IPR001867">
    <property type="entry name" value="OmpR/PhoB-type_DNA-bd"/>
</dbReference>
<dbReference type="PANTHER" id="PTHR48111:SF76">
    <property type="entry name" value="TWO-COMPONENT RESPONSE REGULATOR"/>
    <property type="match status" value="1"/>
</dbReference>
<gene>
    <name evidence="6" type="ORF">ACFQ24_02750</name>
</gene>
<name>A0ABW3NXZ5_9SPHN</name>
<dbReference type="Pfam" id="PF00072">
    <property type="entry name" value="Response_reg"/>
    <property type="match status" value="1"/>
</dbReference>
<evidence type="ECO:0000256" key="2">
    <source>
        <dbReference type="PROSITE-ProRule" id="PRU00169"/>
    </source>
</evidence>
<dbReference type="PROSITE" id="PS51755">
    <property type="entry name" value="OMPR_PHOB"/>
    <property type="match status" value="1"/>
</dbReference>
<dbReference type="Pfam" id="PF00486">
    <property type="entry name" value="Trans_reg_C"/>
    <property type="match status" value="1"/>
</dbReference>
<dbReference type="SUPFAM" id="SSF52172">
    <property type="entry name" value="CheY-like"/>
    <property type="match status" value="1"/>
</dbReference>
<dbReference type="SMART" id="SM00448">
    <property type="entry name" value="REC"/>
    <property type="match status" value="1"/>
</dbReference>
<dbReference type="InterPro" id="IPR011006">
    <property type="entry name" value="CheY-like_superfamily"/>
</dbReference>
<dbReference type="SUPFAM" id="SSF46894">
    <property type="entry name" value="C-terminal effector domain of the bipartite response regulators"/>
    <property type="match status" value="1"/>
</dbReference>
<proteinExistence type="predicted"/>
<evidence type="ECO:0000259" key="5">
    <source>
        <dbReference type="PROSITE" id="PS51755"/>
    </source>
</evidence>
<feature type="domain" description="Response regulatory" evidence="4">
    <location>
        <begin position="2"/>
        <end position="116"/>
    </location>
</feature>
<evidence type="ECO:0000259" key="4">
    <source>
        <dbReference type="PROSITE" id="PS50110"/>
    </source>
</evidence>
<dbReference type="InterPro" id="IPR001789">
    <property type="entry name" value="Sig_transdc_resp-reg_receiver"/>
</dbReference>
<accession>A0ABW3NXZ5</accession>
<dbReference type="RefSeq" id="WP_380908949.1">
    <property type="nucleotide sequence ID" value="NZ_JBHTLS010000009.1"/>
</dbReference>
<evidence type="ECO:0000256" key="3">
    <source>
        <dbReference type="PROSITE-ProRule" id="PRU01091"/>
    </source>
</evidence>
<dbReference type="InterPro" id="IPR036388">
    <property type="entry name" value="WH-like_DNA-bd_sf"/>
</dbReference>
<dbReference type="PANTHER" id="PTHR48111">
    <property type="entry name" value="REGULATOR OF RPOS"/>
    <property type="match status" value="1"/>
</dbReference>
<dbReference type="Proteomes" id="UP001597203">
    <property type="component" value="Unassembled WGS sequence"/>
</dbReference>
<feature type="DNA-binding region" description="OmpR/PhoB-type" evidence="3">
    <location>
        <begin position="128"/>
        <end position="226"/>
    </location>
</feature>
<dbReference type="Gene3D" id="6.10.250.690">
    <property type="match status" value="1"/>
</dbReference>
<protein>
    <submittedName>
        <fullName evidence="6">Response regulator transcription factor</fullName>
    </submittedName>
</protein>
<dbReference type="EMBL" id="JBHTLS010000009">
    <property type="protein sequence ID" value="MFD1103834.1"/>
    <property type="molecule type" value="Genomic_DNA"/>
</dbReference>
<dbReference type="InterPro" id="IPR016032">
    <property type="entry name" value="Sig_transdc_resp-reg_C-effctor"/>
</dbReference>
<evidence type="ECO:0000313" key="7">
    <source>
        <dbReference type="Proteomes" id="UP001597203"/>
    </source>
</evidence>
<evidence type="ECO:0000313" key="6">
    <source>
        <dbReference type="EMBL" id="MFD1103834.1"/>
    </source>
</evidence>
<dbReference type="Gene3D" id="1.10.10.10">
    <property type="entry name" value="Winged helix-like DNA-binding domain superfamily/Winged helix DNA-binding domain"/>
    <property type="match status" value="1"/>
</dbReference>
<organism evidence="6 7">
    <name type="scientific">Sphingobium olei</name>
    <dbReference type="NCBI Taxonomy" id="420955"/>
    <lineage>
        <taxon>Bacteria</taxon>
        <taxon>Pseudomonadati</taxon>
        <taxon>Pseudomonadota</taxon>
        <taxon>Alphaproteobacteria</taxon>
        <taxon>Sphingomonadales</taxon>
        <taxon>Sphingomonadaceae</taxon>
        <taxon>Sphingobium</taxon>
    </lineage>
</organism>
<evidence type="ECO:0000256" key="1">
    <source>
        <dbReference type="ARBA" id="ARBA00023125"/>
    </source>
</evidence>
<dbReference type="PROSITE" id="PS50110">
    <property type="entry name" value="RESPONSE_REGULATORY"/>
    <property type="match status" value="1"/>
</dbReference>
<dbReference type="InterPro" id="IPR039420">
    <property type="entry name" value="WalR-like"/>
</dbReference>
<dbReference type="SMART" id="SM00862">
    <property type="entry name" value="Trans_reg_C"/>
    <property type="match status" value="1"/>
</dbReference>
<keyword evidence="2" id="KW-0597">Phosphoprotein</keyword>
<dbReference type="Gene3D" id="3.40.50.2300">
    <property type="match status" value="1"/>
</dbReference>
<keyword evidence="7" id="KW-1185">Reference proteome</keyword>
<comment type="caution">
    <text evidence="6">The sequence shown here is derived from an EMBL/GenBank/DDBJ whole genome shotgun (WGS) entry which is preliminary data.</text>
</comment>
<dbReference type="CDD" id="cd00383">
    <property type="entry name" value="trans_reg_C"/>
    <property type="match status" value="1"/>
</dbReference>
<feature type="modified residue" description="4-aspartylphosphate" evidence="2">
    <location>
        <position position="51"/>
    </location>
</feature>
<keyword evidence="1 3" id="KW-0238">DNA-binding</keyword>